<evidence type="ECO:0000256" key="2">
    <source>
        <dbReference type="ARBA" id="ARBA00006810"/>
    </source>
</evidence>
<sequence>MSRILRRIAVTALFFLTINPVLAAADASEESENPIDVIGKVQDHHYLDVAGYHLYLPRILFVEGSAIPYVYGSTESAVTSGNFEELPDHSLVSTMGNDIVLDMSITSHLMYFWFGIILTLWITIAMARKYKKGTGRETEPSGWFQNLFEITFVFIRDDIARTNISENKYKKFVPYLFAVFVSITFMNLFGLLPWGVTATADITVTGILAAFTFFITQWNGSKDHWEHVFWFPGVPGWLRIILTPIEILGLFTKPFALAVRLFANMLSGKIMIICILGLIFIFAEYFNPAFGLGSSVLVVPLTVALYVLKAFVGVLQAYIFTLLSAVFIGMASDEHQHEEGQIEAHA</sequence>
<dbReference type="PROSITE" id="PS00449">
    <property type="entry name" value="ATPASE_A"/>
    <property type="match status" value="1"/>
</dbReference>
<reference evidence="14" key="1">
    <citation type="submission" date="2022-01" db="EMBL/GenBank/DDBJ databases">
        <authorList>
            <person name="Wang Y."/>
        </authorList>
    </citation>
    <scope>NUCLEOTIDE SEQUENCE</scope>
    <source>
        <strain evidence="14">WB101</strain>
    </source>
</reference>
<dbReference type="PANTHER" id="PTHR11410:SF0">
    <property type="entry name" value="ATP SYNTHASE SUBUNIT A"/>
    <property type="match status" value="1"/>
</dbReference>
<evidence type="ECO:0000256" key="6">
    <source>
        <dbReference type="ARBA" id="ARBA00022781"/>
    </source>
</evidence>
<feature type="transmembrane region" description="Helical" evidence="11">
    <location>
        <begin position="110"/>
        <end position="127"/>
    </location>
</feature>
<evidence type="ECO:0000256" key="9">
    <source>
        <dbReference type="ARBA" id="ARBA00023136"/>
    </source>
</evidence>
<dbReference type="PANTHER" id="PTHR11410">
    <property type="entry name" value="ATP SYNTHASE SUBUNIT A"/>
    <property type="match status" value="1"/>
</dbReference>
<keyword evidence="10 11" id="KW-0066">ATP synthesis</keyword>
<evidence type="ECO:0000256" key="13">
    <source>
        <dbReference type="SAM" id="SignalP"/>
    </source>
</evidence>
<dbReference type="Proteomes" id="UP001165366">
    <property type="component" value="Unassembled WGS sequence"/>
</dbReference>
<dbReference type="InterPro" id="IPR035908">
    <property type="entry name" value="F0_ATP_A_sf"/>
</dbReference>
<dbReference type="SUPFAM" id="SSF81336">
    <property type="entry name" value="F1F0 ATP synthase subunit A"/>
    <property type="match status" value="1"/>
</dbReference>
<evidence type="ECO:0000256" key="10">
    <source>
        <dbReference type="ARBA" id="ARBA00023310"/>
    </source>
</evidence>
<dbReference type="CDD" id="cd00310">
    <property type="entry name" value="ATP-synt_Fo_a_6"/>
    <property type="match status" value="1"/>
</dbReference>
<keyword evidence="9 11" id="KW-0472">Membrane</keyword>
<dbReference type="PRINTS" id="PR00123">
    <property type="entry name" value="ATPASEA"/>
</dbReference>
<dbReference type="RefSeq" id="WP_237855911.1">
    <property type="nucleotide sequence ID" value="NZ_JAKLWS010000034.1"/>
</dbReference>
<evidence type="ECO:0000256" key="4">
    <source>
        <dbReference type="ARBA" id="ARBA00022547"/>
    </source>
</evidence>
<dbReference type="NCBIfam" id="TIGR01131">
    <property type="entry name" value="ATP_synt_6_or_A"/>
    <property type="match status" value="1"/>
</dbReference>
<dbReference type="InterPro" id="IPR045083">
    <property type="entry name" value="ATP_synth_F0_asu_bact/mt"/>
</dbReference>
<comment type="function">
    <text evidence="11 12">Key component of the proton channel; it plays a direct role in the translocation of protons across the membrane.</text>
</comment>
<evidence type="ECO:0000256" key="1">
    <source>
        <dbReference type="ARBA" id="ARBA00004141"/>
    </source>
</evidence>
<evidence type="ECO:0000256" key="7">
    <source>
        <dbReference type="ARBA" id="ARBA00022989"/>
    </source>
</evidence>
<protein>
    <recommendedName>
        <fullName evidence="11 12">ATP synthase subunit a</fullName>
    </recommendedName>
    <alternativeName>
        <fullName evidence="11">ATP synthase F0 sector subunit a</fullName>
    </alternativeName>
    <alternativeName>
        <fullName evidence="11">F-ATPase subunit 6</fullName>
    </alternativeName>
</protein>
<evidence type="ECO:0000256" key="12">
    <source>
        <dbReference type="RuleBase" id="RU000483"/>
    </source>
</evidence>
<evidence type="ECO:0000256" key="3">
    <source>
        <dbReference type="ARBA" id="ARBA00022448"/>
    </source>
</evidence>
<keyword evidence="11" id="KW-1003">Cell membrane</keyword>
<name>A0ABS9KI13_9BACT</name>
<feature type="transmembrane region" description="Helical" evidence="11">
    <location>
        <begin position="257"/>
        <end position="282"/>
    </location>
</feature>
<keyword evidence="3 11" id="KW-0813">Transport</keyword>
<feature type="transmembrane region" description="Helical" evidence="11">
    <location>
        <begin position="172"/>
        <end position="192"/>
    </location>
</feature>
<dbReference type="HAMAP" id="MF_01393">
    <property type="entry name" value="ATP_synth_a_bact"/>
    <property type="match status" value="1"/>
</dbReference>
<dbReference type="EMBL" id="JAKLWS010000034">
    <property type="protein sequence ID" value="MCG2590495.1"/>
    <property type="molecule type" value="Genomic_DNA"/>
</dbReference>
<keyword evidence="13" id="KW-0732">Signal</keyword>
<evidence type="ECO:0000256" key="11">
    <source>
        <dbReference type="HAMAP-Rule" id="MF_01393"/>
    </source>
</evidence>
<keyword evidence="7 11" id="KW-1133">Transmembrane helix</keyword>
<dbReference type="Gene3D" id="1.20.120.220">
    <property type="entry name" value="ATP synthase, F0 complex, subunit A"/>
    <property type="match status" value="1"/>
</dbReference>
<comment type="subcellular location">
    <subcellularLocation>
        <location evidence="11 12">Cell membrane</location>
        <topology evidence="11 12">Multi-pass membrane protein</topology>
    </subcellularLocation>
    <subcellularLocation>
        <location evidence="1">Membrane</location>
        <topology evidence="1">Multi-pass membrane protein</topology>
    </subcellularLocation>
</comment>
<keyword evidence="15" id="KW-1185">Reference proteome</keyword>
<dbReference type="Pfam" id="PF00119">
    <property type="entry name" value="ATP-synt_A"/>
    <property type="match status" value="1"/>
</dbReference>
<feature type="signal peptide" evidence="13">
    <location>
        <begin position="1"/>
        <end position="23"/>
    </location>
</feature>
<gene>
    <name evidence="11 14" type="primary">atpB</name>
    <name evidence="14" type="ORF">L6773_18100</name>
</gene>
<evidence type="ECO:0000313" key="15">
    <source>
        <dbReference type="Proteomes" id="UP001165366"/>
    </source>
</evidence>
<evidence type="ECO:0000313" key="14">
    <source>
        <dbReference type="EMBL" id="MCG2590495.1"/>
    </source>
</evidence>
<comment type="similarity">
    <text evidence="2 11 12">Belongs to the ATPase A chain family.</text>
</comment>
<dbReference type="InterPro" id="IPR000568">
    <property type="entry name" value="ATP_synth_F0_asu"/>
</dbReference>
<proteinExistence type="inferred from homology"/>
<accession>A0ABS9KI13</accession>
<keyword evidence="8 11" id="KW-0406">Ion transport</keyword>
<feature type="transmembrane region" description="Helical" evidence="11">
    <location>
        <begin position="198"/>
        <end position="216"/>
    </location>
</feature>
<organism evidence="14 15">
    <name type="scientific">Rhodohalobacter sulfatireducens</name>
    <dbReference type="NCBI Taxonomy" id="2911366"/>
    <lineage>
        <taxon>Bacteria</taxon>
        <taxon>Pseudomonadati</taxon>
        <taxon>Balneolota</taxon>
        <taxon>Balneolia</taxon>
        <taxon>Balneolales</taxon>
        <taxon>Balneolaceae</taxon>
        <taxon>Rhodohalobacter</taxon>
    </lineage>
</organism>
<evidence type="ECO:0000256" key="8">
    <source>
        <dbReference type="ARBA" id="ARBA00023065"/>
    </source>
</evidence>
<comment type="caution">
    <text evidence="14">The sequence shown here is derived from an EMBL/GenBank/DDBJ whole genome shotgun (WGS) entry which is preliminary data.</text>
</comment>
<feature type="chain" id="PRO_5045719984" description="ATP synthase subunit a" evidence="13">
    <location>
        <begin position="24"/>
        <end position="346"/>
    </location>
</feature>
<keyword evidence="6 11" id="KW-0375">Hydrogen ion transport</keyword>
<keyword evidence="5 11" id="KW-0812">Transmembrane</keyword>
<evidence type="ECO:0000256" key="5">
    <source>
        <dbReference type="ARBA" id="ARBA00022692"/>
    </source>
</evidence>
<keyword evidence="4 11" id="KW-0138">CF(0)</keyword>
<reference evidence="14" key="2">
    <citation type="submission" date="2024-05" db="EMBL/GenBank/DDBJ databases">
        <title>Rhodohalobacter halophilus gen. nov., sp. nov., a moderately halophilic member of the family Balneolaceae.</title>
        <authorList>
            <person name="Xia J."/>
        </authorList>
    </citation>
    <scope>NUCLEOTIDE SEQUENCE</scope>
    <source>
        <strain evidence="14">WB101</strain>
    </source>
</reference>
<dbReference type="InterPro" id="IPR023011">
    <property type="entry name" value="ATP_synth_F0_asu_AS"/>
</dbReference>